<sequence>MLETILVIEVASLVIAWYIMSQN</sequence>
<dbReference type="EMBL" id="UINC01074598">
    <property type="protein sequence ID" value="SVC11955.1"/>
    <property type="molecule type" value="Genomic_DNA"/>
</dbReference>
<dbReference type="AlphaFoldDB" id="A0A382JJT9"/>
<gene>
    <name evidence="1" type="ORF">METZ01_LOCUS264809</name>
</gene>
<proteinExistence type="predicted"/>
<accession>A0A382JJT9</accession>
<reference evidence="1" key="1">
    <citation type="submission" date="2018-05" db="EMBL/GenBank/DDBJ databases">
        <authorList>
            <person name="Lanie J.A."/>
            <person name="Ng W.-L."/>
            <person name="Kazmierczak K.M."/>
            <person name="Andrzejewski T.M."/>
            <person name="Davidsen T.M."/>
            <person name="Wayne K.J."/>
            <person name="Tettelin H."/>
            <person name="Glass J.I."/>
            <person name="Rusch D."/>
            <person name="Podicherti R."/>
            <person name="Tsui H.-C.T."/>
            <person name="Winkler M.E."/>
        </authorList>
    </citation>
    <scope>NUCLEOTIDE SEQUENCE</scope>
</reference>
<protein>
    <submittedName>
        <fullName evidence="1">Uncharacterized protein</fullName>
    </submittedName>
</protein>
<organism evidence="1">
    <name type="scientific">marine metagenome</name>
    <dbReference type="NCBI Taxonomy" id="408172"/>
    <lineage>
        <taxon>unclassified sequences</taxon>
        <taxon>metagenomes</taxon>
        <taxon>ecological metagenomes</taxon>
    </lineage>
</organism>
<evidence type="ECO:0000313" key="1">
    <source>
        <dbReference type="EMBL" id="SVC11955.1"/>
    </source>
</evidence>
<name>A0A382JJT9_9ZZZZ</name>